<gene>
    <name evidence="3" type="ORF">J5837_02620</name>
</gene>
<proteinExistence type="predicted"/>
<feature type="compositionally biased region" description="Low complexity" evidence="2">
    <location>
        <begin position="384"/>
        <end position="394"/>
    </location>
</feature>
<evidence type="ECO:0000256" key="1">
    <source>
        <dbReference type="ARBA" id="ARBA00022763"/>
    </source>
</evidence>
<dbReference type="InterPro" id="IPR050356">
    <property type="entry name" value="SulA_CellDiv_inhibitor"/>
</dbReference>
<dbReference type="AlphaFoldDB" id="A0A940X293"/>
<keyword evidence="4" id="KW-1185">Reference proteome</keyword>
<reference evidence="3" key="1">
    <citation type="journal article" date="2016" name="Int. J. Syst. Evol. Microbiol.">
        <title>Pseudoxanthomonas helianthi sp. nov., isolated from roots of Jerusalem artichoke (Helianthus tuberosus).</title>
        <authorList>
            <person name="Kittiwongwattana C."/>
            <person name="Thawai C."/>
        </authorList>
    </citation>
    <scope>NUCLEOTIDE SEQUENCE</scope>
    <source>
        <strain evidence="3">110414</strain>
    </source>
</reference>
<comment type="caution">
    <text evidence="3">The sequence shown here is derived from an EMBL/GenBank/DDBJ whole genome shotgun (WGS) entry which is preliminary data.</text>
</comment>
<dbReference type="InterPro" id="IPR043502">
    <property type="entry name" value="DNA/RNA_pol_sf"/>
</dbReference>
<dbReference type="EMBL" id="JAGKTC010000001">
    <property type="protein sequence ID" value="MBP3983305.1"/>
    <property type="molecule type" value="Genomic_DNA"/>
</dbReference>
<sequence>MHWACLRLPHLAMDAVLRQQPEPGIALALVTGPVQRRVLHAVSPAAHKLGLRRGMLLSAAQVLTRDFAIQEHDPKCDEQAMTMLASWAYGFSSQVSTDFSHALVLEIGASRALFGTWPDIERRMRSELAELGFRHRIVAAPYPHAAHALAQAYDSIGVDASHLQTALGRIPIERSGLPEPVTTALSRSGLRTLGPVFALARESLARRFPPEVLKHLDAIRGWQVPPLDYFQPPDRFEARIEFEYEVESSLALLFPLRRLTRDLATFLSSRDGGVQRFVLKFEHERFPDSELVVGLLTPERDATVLFDLARSRLDHLQLPAGTRGMRLLAEELPPFVPVARDLFDARPSQAVPWEQLRERLRARLGDDAVQPLAVQADHRPERASSSSSVSVVPSSLPPRPAWLLPQPIPLRGFGLQIVSGPERIESGWWDGDVRRDYYIVQTREGQRAWAFTAPGQEGPLMLHGWFA</sequence>
<dbReference type="RefSeq" id="WP_210535162.1">
    <property type="nucleotide sequence ID" value="NZ_JAGKTC010000001.1"/>
</dbReference>
<evidence type="ECO:0000313" key="3">
    <source>
        <dbReference type="EMBL" id="MBP3983305.1"/>
    </source>
</evidence>
<dbReference type="PANTHER" id="PTHR35369:SF2">
    <property type="entry name" value="BLR3025 PROTEIN"/>
    <property type="match status" value="1"/>
</dbReference>
<keyword evidence="1" id="KW-0227">DNA damage</keyword>
<dbReference type="GO" id="GO:0006281">
    <property type="term" value="P:DNA repair"/>
    <property type="evidence" value="ECO:0007669"/>
    <property type="project" value="TreeGrafter"/>
</dbReference>
<feature type="region of interest" description="Disordered" evidence="2">
    <location>
        <begin position="374"/>
        <end position="396"/>
    </location>
</feature>
<evidence type="ECO:0000313" key="4">
    <source>
        <dbReference type="Proteomes" id="UP000673447"/>
    </source>
</evidence>
<evidence type="ECO:0000256" key="2">
    <source>
        <dbReference type="SAM" id="MobiDB-lite"/>
    </source>
</evidence>
<name>A0A940X293_9GAMM</name>
<organism evidence="3 4">
    <name type="scientific">Pseudoxanthomonas helianthi</name>
    <dbReference type="NCBI Taxonomy" id="1453541"/>
    <lineage>
        <taxon>Bacteria</taxon>
        <taxon>Pseudomonadati</taxon>
        <taxon>Pseudomonadota</taxon>
        <taxon>Gammaproteobacteria</taxon>
        <taxon>Lysobacterales</taxon>
        <taxon>Lysobacteraceae</taxon>
        <taxon>Pseudoxanthomonas</taxon>
    </lineage>
</organism>
<dbReference type="CDD" id="cd03468">
    <property type="entry name" value="PolY_like"/>
    <property type="match status" value="1"/>
</dbReference>
<dbReference type="Proteomes" id="UP000673447">
    <property type="component" value="Unassembled WGS sequence"/>
</dbReference>
<dbReference type="SUPFAM" id="SSF56672">
    <property type="entry name" value="DNA/RNA polymerases"/>
    <property type="match status" value="1"/>
</dbReference>
<accession>A0A940X293</accession>
<dbReference type="PANTHER" id="PTHR35369">
    <property type="entry name" value="BLR3025 PROTEIN-RELATED"/>
    <property type="match status" value="1"/>
</dbReference>
<reference evidence="3" key="2">
    <citation type="submission" date="2021-03" db="EMBL/GenBank/DDBJ databases">
        <authorList>
            <person name="Cao W."/>
        </authorList>
    </citation>
    <scope>NUCLEOTIDE SEQUENCE</scope>
    <source>
        <strain evidence="3">110414</strain>
    </source>
</reference>
<protein>
    <submittedName>
        <fullName evidence="3">DNA polymerase Y family protein</fullName>
    </submittedName>
</protein>